<keyword evidence="2" id="KW-0547">Nucleotide-binding</keyword>
<evidence type="ECO:0000313" key="8">
    <source>
        <dbReference type="Proteomes" id="UP000444721"/>
    </source>
</evidence>
<dbReference type="Pfam" id="PF08423">
    <property type="entry name" value="Rad51"/>
    <property type="match status" value="1"/>
</dbReference>
<dbReference type="Proteomes" id="UP000444721">
    <property type="component" value="Unassembled WGS sequence"/>
</dbReference>
<accession>A0A6A5BWK2</accession>
<dbReference type="GO" id="GO:0000730">
    <property type="term" value="P:DNA recombinase assembly"/>
    <property type="evidence" value="ECO:0007669"/>
    <property type="project" value="TreeGrafter"/>
</dbReference>
<dbReference type="VEuPathDB" id="AmoebaDB:NF0046950"/>
<evidence type="ECO:0000259" key="6">
    <source>
        <dbReference type="PROSITE" id="PS50162"/>
    </source>
</evidence>
<dbReference type="OrthoDB" id="1861185at2759"/>
<dbReference type="InterPro" id="IPR020588">
    <property type="entry name" value="RecA_ATP-bd"/>
</dbReference>
<feature type="compositionally biased region" description="Polar residues" evidence="5">
    <location>
        <begin position="358"/>
        <end position="368"/>
    </location>
</feature>
<keyword evidence="8" id="KW-1185">Reference proteome</keyword>
<dbReference type="InterPro" id="IPR027417">
    <property type="entry name" value="P-loop_NTPase"/>
</dbReference>
<protein>
    <recommendedName>
        <fullName evidence="6">RecA family profile 1 domain-containing protein</fullName>
    </recommendedName>
</protein>
<dbReference type="InterPro" id="IPR013632">
    <property type="entry name" value="Rad51_C"/>
</dbReference>
<dbReference type="EMBL" id="VFQX01000035">
    <property type="protein sequence ID" value="KAF0977299.1"/>
    <property type="molecule type" value="Genomic_DNA"/>
</dbReference>
<dbReference type="InterPro" id="IPR011042">
    <property type="entry name" value="6-blade_b-propeller_TolB-like"/>
</dbReference>
<dbReference type="GO" id="GO:0000150">
    <property type="term" value="F:DNA strand exchange activity"/>
    <property type="evidence" value="ECO:0007669"/>
    <property type="project" value="TreeGrafter"/>
</dbReference>
<dbReference type="SUPFAM" id="SSF52540">
    <property type="entry name" value="P-loop containing nucleoside triphosphate hydrolases"/>
    <property type="match status" value="1"/>
</dbReference>
<dbReference type="GO" id="GO:0003697">
    <property type="term" value="F:single-stranded DNA binding"/>
    <property type="evidence" value="ECO:0007669"/>
    <property type="project" value="TreeGrafter"/>
</dbReference>
<dbReference type="VEuPathDB" id="AmoebaDB:FDP41_003952"/>
<comment type="caution">
    <text evidence="7">The sequence shown here is derived from an EMBL/GenBank/DDBJ whole genome shotgun (WGS) entry which is preliminary data.</text>
</comment>
<dbReference type="VEuPathDB" id="AmoebaDB:NF0046940"/>
<dbReference type="SUPFAM" id="SSF101898">
    <property type="entry name" value="NHL repeat"/>
    <property type="match status" value="1"/>
</dbReference>
<evidence type="ECO:0000256" key="4">
    <source>
        <dbReference type="PROSITE-ProRule" id="PRU00504"/>
    </source>
</evidence>
<dbReference type="SMART" id="SM00382">
    <property type="entry name" value="AAA"/>
    <property type="match status" value="1"/>
</dbReference>
<organism evidence="7 8">
    <name type="scientific">Naegleria fowleri</name>
    <name type="common">Brain eating amoeba</name>
    <dbReference type="NCBI Taxonomy" id="5763"/>
    <lineage>
        <taxon>Eukaryota</taxon>
        <taxon>Discoba</taxon>
        <taxon>Heterolobosea</taxon>
        <taxon>Tetramitia</taxon>
        <taxon>Eutetramitia</taxon>
        <taxon>Vahlkampfiidae</taxon>
        <taxon>Naegleria</taxon>
    </lineage>
</organism>
<feature type="repeat" description="NHL" evidence="4">
    <location>
        <begin position="260"/>
        <end position="296"/>
    </location>
</feature>
<gene>
    <name evidence="7" type="ORF">FDP41_003952</name>
</gene>
<dbReference type="PANTHER" id="PTHR22942:SF30">
    <property type="entry name" value="MEIOTIC RECOMBINATION PROTEIN DMC1_LIM15 HOMOLOG"/>
    <property type="match status" value="1"/>
</dbReference>
<sequence length="880" mass="100493">MSQHQTVRIELTDFIAKSGSLPLVDHHGTLVKFLKFKLRTRRLQEFSMKFESPPPNEPDQLLNLPKSCFPLNVRISYSCQCILVSDLCGERIHVFDYFNKKLKASILVGSRPRYICIEENYDEKRSDALLFNCNNGTIVYKYNLEKLLEQAMKNMNERCSNFLWKSTHPLETAKEMVTNFGKVFICNHSRDCVDILNSKNGEFLESISLNGHLSKPIGIDLTTFGDVVVSEETNRIQILRFNIDDDEWLQVHAYGSKGYQDGNHFNRPSGMIFDKTSNRILVCDTHNHRILVFAQDGTLEKSFGEFGSKRGKFFYPENISVIMISLNKKKRKLTDSQESEAQSEDDHRDETSELADDLQTQSSCSSPPYNDHQHPIHHLEEENTLGTEEYYDLSDFELVDESIPNQQQYHHDELDEPNFKTSMPVKEEEEDIDFEMIQGILSEEEENAQHQLPPLPQTPFITLNSDTSALESSSAESLENNSINEQLYDDGNSNNDTQMGSSLTTTPNESFDSQSTATTTNLEEQFTSIETMPIESILTIISTNPERLHRAKCIVQLLKHHLGIQTVQALLFSQRRFVLSIKEISNQDYEMILCAAQSLDPSCTPFGFTTASEYHYQMVSRRYHVKTGSSDLDELLAGGVESSSLTEFFGESSSGKTQICHTLAVTAQIPNEAGSPIGKVIYIDTCGSFRPERLNQISQRFKLDPKQTLDNISYSRVYNCDQQTKNVNEMRKLLNMHQQQHQQNPYRLIIIDSATGLFRTEFNRDGICERQNKLGQYLESLIKLSEDFNIPIVITNQVMDALEKPSPFHSPNSSKGSPKVKPVGGHVLAHTVTTRVQFFKELQQRRRAQIFKSSNRPELSCSFGIYGDGIDNYREYYDSY</sequence>
<feature type="region of interest" description="Disordered" evidence="5">
    <location>
        <begin position="332"/>
        <end position="374"/>
    </location>
</feature>
<dbReference type="GeneID" id="68111170"/>
<dbReference type="Pfam" id="PF01436">
    <property type="entry name" value="NHL"/>
    <property type="match status" value="1"/>
</dbReference>
<keyword evidence="1" id="KW-0677">Repeat</keyword>
<dbReference type="PROSITE" id="PS50162">
    <property type="entry name" value="RECA_2"/>
    <property type="match status" value="1"/>
</dbReference>
<proteinExistence type="predicted"/>
<dbReference type="Gene3D" id="3.40.50.300">
    <property type="entry name" value="P-loop containing nucleotide triphosphate hydrolases"/>
    <property type="match status" value="1"/>
</dbReference>
<feature type="domain" description="RecA family profile 1" evidence="6">
    <location>
        <begin position="621"/>
        <end position="798"/>
    </location>
</feature>
<dbReference type="RefSeq" id="XP_044562012.1">
    <property type="nucleotide sequence ID" value="XM_044707313.1"/>
</dbReference>
<evidence type="ECO:0000256" key="2">
    <source>
        <dbReference type="ARBA" id="ARBA00022741"/>
    </source>
</evidence>
<reference evidence="7 8" key="1">
    <citation type="journal article" date="2019" name="Sci. Rep.">
        <title>Nanopore sequencing improves the draft genome of the human pathogenic amoeba Naegleria fowleri.</title>
        <authorList>
            <person name="Liechti N."/>
            <person name="Schurch N."/>
            <person name="Bruggmann R."/>
            <person name="Wittwer M."/>
        </authorList>
    </citation>
    <scope>NUCLEOTIDE SEQUENCE [LARGE SCALE GENOMIC DNA]</scope>
    <source>
        <strain evidence="7 8">ATCC 30894</strain>
    </source>
</reference>
<keyword evidence="3" id="KW-0067">ATP-binding</keyword>
<dbReference type="VEuPathDB" id="AmoebaDB:NfTy_063090"/>
<name>A0A6A5BWK2_NAEFO</name>
<dbReference type="InterPro" id="IPR001258">
    <property type="entry name" value="NHL_repeat"/>
</dbReference>
<evidence type="ECO:0000256" key="5">
    <source>
        <dbReference type="SAM" id="MobiDB-lite"/>
    </source>
</evidence>
<dbReference type="CDD" id="cd05819">
    <property type="entry name" value="NHL"/>
    <property type="match status" value="1"/>
</dbReference>
<dbReference type="GO" id="GO:0003690">
    <property type="term" value="F:double-stranded DNA binding"/>
    <property type="evidence" value="ECO:0007669"/>
    <property type="project" value="TreeGrafter"/>
</dbReference>
<dbReference type="PANTHER" id="PTHR22942">
    <property type="entry name" value="RECA/RAD51/RADA DNA STRAND-PAIRING FAMILY MEMBER"/>
    <property type="match status" value="1"/>
</dbReference>
<evidence type="ECO:0000256" key="1">
    <source>
        <dbReference type="ARBA" id="ARBA00022737"/>
    </source>
</evidence>
<dbReference type="GO" id="GO:0042148">
    <property type="term" value="P:DNA strand invasion"/>
    <property type="evidence" value="ECO:0007669"/>
    <property type="project" value="TreeGrafter"/>
</dbReference>
<feature type="compositionally biased region" description="Polar residues" evidence="5">
    <location>
        <begin position="491"/>
        <end position="515"/>
    </location>
</feature>
<dbReference type="GO" id="GO:0006312">
    <property type="term" value="P:mitotic recombination"/>
    <property type="evidence" value="ECO:0007669"/>
    <property type="project" value="TreeGrafter"/>
</dbReference>
<dbReference type="InterPro" id="IPR003593">
    <property type="entry name" value="AAA+_ATPase"/>
</dbReference>
<evidence type="ECO:0000313" key="7">
    <source>
        <dbReference type="EMBL" id="KAF0977299.1"/>
    </source>
</evidence>
<feature type="region of interest" description="Disordered" evidence="5">
    <location>
        <begin position="485"/>
        <end position="515"/>
    </location>
</feature>
<dbReference type="GO" id="GO:0140664">
    <property type="term" value="F:ATP-dependent DNA damage sensor activity"/>
    <property type="evidence" value="ECO:0007669"/>
    <property type="project" value="InterPro"/>
</dbReference>
<dbReference type="Gene3D" id="2.120.10.30">
    <property type="entry name" value="TolB, C-terminal domain"/>
    <property type="match status" value="2"/>
</dbReference>
<dbReference type="GO" id="GO:0005524">
    <property type="term" value="F:ATP binding"/>
    <property type="evidence" value="ECO:0007669"/>
    <property type="project" value="UniProtKB-KW"/>
</dbReference>
<dbReference type="AlphaFoldDB" id="A0A6A5BWK2"/>
<evidence type="ECO:0000256" key="3">
    <source>
        <dbReference type="ARBA" id="ARBA00022840"/>
    </source>
</evidence>
<dbReference type="PROSITE" id="PS51125">
    <property type="entry name" value="NHL"/>
    <property type="match status" value="1"/>
</dbReference>